<dbReference type="EMBL" id="JAFIMR010000037">
    <property type="protein sequence ID" value="KAI1858263.1"/>
    <property type="molecule type" value="Genomic_DNA"/>
</dbReference>
<name>A0A9P9WDL7_9PEZI</name>
<reference evidence="2" key="1">
    <citation type="submission" date="2021-03" db="EMBL/GenBank/DDBJ databases">
        <title>Revisited historic fungal species revealed as producer of novel bioactive compounds through whole genome sequencing and comparative genomics.</title>
        <authorList>
            <person name="Vignolle G.A."/>
            <person name="Hochenegger N."/>
            <person name="Mach R.L."/>
            <person name="Mach-Aigner A.R."/>
            <person name="Javad Rahimi M."/>
            <person name="Salim K.A."/>
            <person name="Chan C.M."/>
            <person name="Lim L.B.L."/>
            <person name="Cai F."/>
            <person name="Druzhinina I.S."/>
            <person name="U'Ren J.M."/>
            <person name="Derntl C."/>
        </authorList>
    </citation>
    <scope>NUCLEOTIDE SEQUENCE</scope>
    <source>
        <strain evidence="2">TUCIM 5799</strain>
    </source>
</reference>
<accession>A0A9P9WDL7</accession>
<keyword evidence="3" id="KW-1185">Reference proteome</keyword>
<evidence type="ECO:0000256" key="1">
    <source>
        <dbReference type="SAM" id="MobiDB-lite"/>
    </source>
</evidence>
<feature type="compositionally biased region" description="Low complexity" evidence="1">
    <location>
        <begin position="114"/>
        <end position="130"/>
    </location>
</feature>
<proteinExistence type="predicted"/>
<feature type="region of interest" description="Disordered" evidence="1">
    <location>
        <begin position="114"/>
        <end position="160"/>
    </location>
</feature>
<dbReference type="AlphaFoldDB" id="A0A9P9WDL7"/>
<gene>
    <name evidence="2" type="ORF">JX265_010931</name>
</gene>
<organism evidence="2 3">
    <name type="scientific">Neoarthrinium moseri</name>
    <dbReference type="NCBI Taxonomy" id="1658444"/>
    <lineage>
        <taxon>Eukaryota</taxon>
        <taxon>Fungi</taxon>
        <taxon>Dikarya</taxon>
        <taxon>Ascomycota</taxon>
        <taxon>Pezizomycotina</taxon>
        <taxon>Sordariomycetes</taxon>
        <taxon>Xylariomycetidae</taxon>
        <taxon>Amphisphaeriales</taxon>
        <taxon>Apiosporaceae</taxon>
        <taxon>Neoarthrinium</taxon>
    </lineage>
</organism>
<feature type="region of interest" description="Disordered" evidence="1">
    <location>
        <begin position="1"/>
        <end position="61"/>
    </location>
</feature>
<evidence type="ECO:0000313" key="3">
    <source>
        <dbReference type="Proteomes" id="UP000829685"/>
    </source>
</evidence>
<protein>
    <submittedName>
        <fullName evidence="2">Uncharacterized protein</fullName>
    </submittedName>
</protein>
<evidence type="ECO:0000313" key="2">
    <source>
        <dbReference type="EMBL" id="KAI1858263.1"/>
    </source>
</evidence>
<sequence length="160" mass="16795">MASAESNHLQELRRTEDVQAQPADNAAPEAPKAPAPAPAPAAPGPSIQQSHPTHRLRNVRLGNNSVMFYVSSKDHLYDVEELEAGDGAWHSVGVWEDPTIQQGIRDLRQRQLASSALQAPAAAAAANGDAAQRDQSPHGVGGRRLGVTPGTSSVSQSGTK</sequence>
<feature type="compositionally biased region" description="Basic and acidic residues" evidence="1">
    <location>
        <begin position="8"/>
        <end position="17"/>
    </location>
</feature>
<comment type="caution">
    <text evidence="2">The sequence shown here is derived from an EMBL/GenBank/DDBJ whole genome shotgun (WGS) entry which is preliminary data.</text>
</comment>
<dbReference type="Proteomes" id="UP000829685">
    <property type="component" value="Unassembled WGS sequence"/>
</dbReference>
<feature type="compositionally biased region" description="Polar residues" evidence="1">
    <location>
        <begin position="149"/>
        <end position="160"/>
    </location>
</feature>
<feature type="compositionally biased region" description="Pro residues" evidence="1">
    <location>
        <begin position="31"/>
        <end position="43"/>
    </location>
</feature>